<dbReference type="InterPro" id="IPR050301">
    <property type="entry name" value="NTE"/>
</dbReference>
<dbReference type="GO" id="GO:0016042">
    <property type="term" value="P:lipid catabolic process"/>
    <property type="evidence" value="ECO:0007669"/>
    <property type="project" value="UniProtKB-UniRule"/>
</dbReference>
<feature type="active site" description="Nucleophile" evidence="4">
    <location>
        <position position="41"/>
    </location>
</feature>
<gene>
    <name evidence="6" type="ORF">D1953_14535</name>
</gene>
<dbReference type="AlphaFoldDB" id="A0A398B820"/>
<protein>
    <submittedName>
        <fullName evidence="6">Patatin family protein</fullName>
    </submittedName>
</protein>
<feature type="short sequence motif" description="DGA/G" evidence="4">
    <location>
        <begin position="161"/>
        <end position="163"/>
    </location>
</feature>
<dbReference type="Pfam" id="PF01734">
    <property type="entry name" value="Patatin"/>
    <property type="match status" value="1"/>
</dbReference>
<feature type="active site" description="Proton acceptor" evidence="4">
    <location>
        <position position="161"/>
    </location>
</feature>
<dbReference type="Gene3D" id="3.40.1090.10">
    <property type="entry name" value="Cytosolic phospholipase A2 catalytic domain"/>
    <property type="match status" value="2"/>
</dbReference>
<accession>A0A398B820</accession>
<dbReference type="Pfam" id="PF19890">
    <property type="entry name" value="DUF6363"/>
    <property type="match status" value="1"/>
</dbReference>
<dbReference type="PANTHER" id="PTHR14226:SF25">
    <property type="entry name" value="PHOSPHOESTERASE"/>
    <property type="match status" value="1"/>
</dbReference>
<dbReference type="EMBL" id="QWVS01000028">
    <property type="protein sequence ID" value="RID84060.1"/>
    <property type="molecule type" value="Genomic_DNA"/>
</dbReference>
<reference evidence="6 7" key="1">
    <citation type="submission" date="2018-08" db="EMBL/GenBank/DDBJ databases">
        <title>Bacillus jemisoniae sp. nov., Bacillus chryseoplanitiae sp. nov., Bacillus resnikiae sp. nov., and Bacillus frankliniae sp. nov., isolated from Viking spacecraft and associated surfaces.</title>
        <authorList>
            <person name="Seuylemezian A."/>
            <person name="Vaishampayan P."/>
        </authorList>
    </citation>
    <scope>NUCLEOTIDE SEQUENCE [LARGE SCALE GENOMIC DNA]</scope>
    <source>
        <strain evidence="6 7">MA001</strain>
    </source>
</reference>
<name>A0A398B820_9BACI</name>
<comment type="caution">
    <text evidence="6">The sequence shown here is derived from an EMBL/GenBank/DDBJ whole genome shotgun (WGS) entry which is preliminary data.</text>
</comment>
<proteinExistence type="predicted"/>
<evidence type="ECO:0000256" key="3">
    <source>
        <dbReference type="ARBA" id="ARBA00023098"/>
    </source>
</evidence>
<dbReference type="InterPro" id="IPR002641">
    <property type="entry name" value="PNPLA_dom"/>
</dbReference>
<evidence type="ECO:0000313" key="6">
    <source>
        <dbReference type="EMBL" id="RID84060.1"/>
    </source>
</evidence>
<dbReference type="InterPro" id="IPR016035">
    <property type="entry name" value="Acyl_Trfase/lysoPLipase"/>
</dbReference>
<keyword evidence="3 4" id="KW-0443">Lipid metabolism</keyword>
<feature type="domain" description="PNPLA" evidence="5">
    <location>
        <begin position="8"/>
        <end position="174"/>
    </location>
</feature>
<dbReference type="InterPro" id="IPR037483">
    <property type="entry name" value="YjjU-like"/>
</dbReference>
<feature type="short sequence motif" description="GXSXG" evidence="4">
    <location>
        <begin position="39"/>
        <end position="43"/>
    </location>
</feature>
<evidence type="ECO:0000313" key="7">
    <source>
        <dbReference type="Proteomes" id="UP000266016"/>
    </source>
</evidence>
<evidence type="ECO:0000256" key="2">
    <source>
        <dbReference type="ARBA" id="ARBA00022963"/>
    </source>
</evidence>
<keyword evidence="1 4" id="KW-0378">Hydrolase</keyword>
<evidence type="ECO:0000256" key="1">
    <source>
        <dbReference type="ARBA" id="ARBA00022801"/>
    </source>
</evidence>
<evidence type="ECO:0000256" key="4">
    <source>
        <dbReference type="PROSITE-ProRule" id="PRU01161"/>
    </source>
</evidence>
<dbReference type="PROSITE" id="PS51635">
    <property type="entry name" value="PNPLA"/>
    <property type="match status" value="1"/>
</dbReference>
<keyword evidence="7" id="KW-1185">Reference proteome</keyword>
<keyword evidence="2 4" id="KW-0442">Lipid degradation</keyword>
<evidence type="ECO:0000259" key="5">
    <source>
        <dbReference type="PROSITE" id="PS51635"/>
    </source>
</evidence>
<dbReference type="SUPFAM" id="SSF52151">
    <property type="entry name" value="FabD/lysophospholipase-like"/>
    <property type="match status" value="1"/>
</dbReference>
<sequence>MKKEKIGLVLEGGGMRGLYTIGVLDSFIDQQIMTDYVIGVSAGACNGVSYVSQQHGRNYRVNTNYIEDKRYVSLSNFVKTKSLFGMDFLFDEIPHQLEIFDYDAFLASSCEFVTGVTDVITGKPVYFGKGHLNYDSTVLRASSSIPVFSPIVDYKGGKYLDGGTSDPIPVRKAIADGCDKVIVVLTRDRNYVKTPEKFRIIYKRLFKKYPEMIRLLDERHEIYNETLHYVTKLEREGRALVIAPSSPITISRFEKNKEKLKKLYQLGIQDAQATMNLIVEMVHGTASSYSK</sequence>
<dbReference type="RefSeq" id="WP_119117912.1">
    <property type="nucleotide sequence ID" value="NZ_QWVS01000028.1"/>
</dbReference>
<dbReference type="GO" id="GO:0016787">
    <property type="term" value="F:hydrolase activity"/>
    <property type="evidence" value="ECO:0007669"/>
    <property type="project" value="UniProtKB-UniRule"/>
</dbReference>
<organism evidence="6 7">
    <name type="scientific">Peribacillus asahii</name>
    <dbReference type="NCBI Taxonomy" id="228899"/>
    <lineage>
        <taxon>Bacteria</taxon>
        <taxon>Bacillati</taxon>
        <taxon>Bacillota</taxon>
        <taxon>Bacilli</taxon>
        <taxon>Bacillales</taxon>
        <taxon>Bacillaceae</taxon>
        <taxon>Peribacillus</taxon>
    </lineage>
</organism>
<dbReference type="InterPro" id="IPR045943">
    <property type="entry name" value="DUF6363"/>
</dbReference>
<dbReference type="CDD" id="cd07208">
    <property type="entry name" value="Pat_hypo_Ecoli_yjju_like"/>
    <property type="match status" value="1"/>
</dbReference>
<dbReference type="PANTHER" id="PTHR14226">
    <property type="entry name" value="NEUROPATHY TARGET ESTERASE/SWISS CHEESE D.MELANOGASTER"/>
    <property type="match status" value="1"/>
</dbReference>
<feature type="short sequence motif" description="GXGXXG" evidence="4">
    <location>
        <begin position="12"/>
        <end position="17"/>
    </location>
</feature>
<dbReference type="Proteomes" id="UP000266016">
    <property type="component" value="Unassembled WGS sequence"/>
</dbReference>